<dbReference type="GO" id="GO:0000213">
    <property type="term" value="F:tRNA-intron lyase activity"/>
    <property type="evidence" value="ECO:0007669"/>
    <property type="project" value="UniProtKB-EC"/>
</dbReference>
<sequence length="635" mass="73383">MKRTAHFSKVRANRIKYLKLFPLFIYDIDRVEENDEHWPCYEAKIVDDLVMIPDVEQGDKLFRYGSFGKCEFVRTTTQASPSLLLETIPNSRKRYEKPYRLRTVESTEINETMSDFEKEFLQELNQKMLASSVDQVREENRQACQNILEERRIYSSTFPLEFQSISDNNMEISSAKLVLYERVYLLPEETIFLQHGLGCLSVKDETNQILSPDDLWHRFTLKDHNFPLKYAVYYYFRSSGWIVKCGLKFGCDYMLYKFGPSLNHAVYCVSIENFWQINSSTWSFLSGLNRACLNAAKVLLLVHVENYCHVYVKLLLLFLLYLVNIYYVSGTRCPSSDRMDGKTVVITGSNTGIGKYAAVELARRGAHVILACRDRKRTEEALRDIRRLSGSEKVEMEMLDLASLQSVRECAKRLRDRLTKLDVLINNAGVMMASGKSVDGYEIHFAVNHLGHFLLTNLLLDLMKKAPSARIINVSSINHAFWGLQINWDDINFTKPYWRMNAYSHSKLANVLFTNELARRLQDTNITANSLHPGVVRTEVTRSILGNYQSILDGIILLITPIWYCLTKTPEQGAQTSIYLATDRQLDHVTGKYFSECKECPSSKTSQDRQSAERLWKLSEEMTNLRDALKEIRNN</sequence>
<organism evidence="6 7">
    <name type="scientific">Adineta ricciae</name>
    <name type="common">Rotifer</name>
    <dbReference type="NCBI Taxonomy" id="249248"/>
    <lineage>
        <taxon>Eukaryota</taxon>
        <taxon>Metazoa</taxon>
        <taxon>Spiralia</taxon>
        <taxon>Gnathifera</taxon>
        <taxon>Rotifera</taxon>
        <taxon>Eurotatoria</taxon>
        <taxon>Bdelloidea</taxon>
        <taxon>Adinetida</taxon>
        <taxon>Adinetidae</taxon>
        <taxon>Adineta</taxon>
    </lineage>
</organism>
<dbReference type="InterPro" id="IPR036167">
    <property type="entry name" value="tRNA_intron_Endo_cat-like_sf"/>
</dbReference>
<dbReference type="GO" id="GO:0005634">
    <property type="term" value="C:nucleus"/>
    <property type="evidence" value="ECO:0007669"/>
    <property type="project" value="UniProtKB-ARBA"/>
</dbReference>
<dbReference type="InterPro" id="IPR036291">
    <property type="entry name" value="NAD(P)-bd_dom_sf"/>
</dbReference>
<dbReference type="GO" id="GO:0016491">
    <property type="term" value="F:oxidoreductase activity"/>
    <property type="evidence" value="ECO:0007669"/>
    <property type="project" value="UniProtKB-KW"/>
</dbReference>
<evidence type="ECO:0000313" key="6">
    <source>
        <dbReference type="EMBL" id="CAF0842750.1"/>
    </source>
</evidence>
<proteinExistence type="inferred from homology"/>
<comment type="catalytic activity">
    <reaction evidence="4">
        <text>pretRNA = a 3'-half-tRNA molecule with a 5'-OH end + a 5'-half-tRNA molecule with a 2',3'-cyclic phosphate end + an intron with a 2',3'-cyclic phosphate and a 5'-hydroxyl terminus.</text>
        <dbReference type="EC" id="4.6.1.16"/>
    </reaction>
</comment>
<dbReference type="Pfam" id="PF01974">
    <property type="entry name" value="tRNA_int_endo"/>
    <property type="match status" value="1"/>
</dbReference>
<evidence type="ECO:0000313" key="7">
    <source>
        <dbReference type="Proteomes" id="UP000663852"/>
    </source>
</evidence>
<comment type="caution">
    <text evidence="6">The sequence shown here is derived from an EMBL/GenBank/DDBJ whole genome shotgun (WGS) entry which is preliminary data.</text>
</comment>
<evidence type="ECO:0000256" key="3">
    <source>
        <dbReference type="ARBA" id="ARBA00023002"/>
    </source>
</evidence>
<dbReference type="InterPro" id="IPR006676">
    <property type="entry name" value="tRNA_splic"/>
</dbReference>
<dbReference type="OrthoDB" id="191139at2759"/>
<dbReference type="SUPFAM" id="SSF51735">
    <property type="entry name" value="NAD(P)-binding Rossmann-fold domains"/>
    <property type="match status" value="1"/>
</dbReference>
<dbReference type="PRINTS" id="PR00081">
    <property type="entry name" value="GDHRDH"/>
</dbReference>
<accession>A0A813VVG3</accession>
<evidence type="ECO:0000256" key="4">
    <source>
        <dbReference type="ARBA" id="ARBA00034031"/>
    </source>
</evidence>
<dbReference type="Pfam" id="PF00106">
    <property type="entry name" value="adh_short"/>
    <property type="match status" value="1"/>
</dbReference>
<dbReference type="AlphaFoldDB" id="A0A813VVG3"/>
<dbReference type="PANTHER" id="PTHR43157:SF31">
    <property type="entry name" value="PHOSPHATIDYLINOSITOL-GLYCAN BIOSYNTHESIS CLASS F PROTEIN"/>
    <property type="match status" value="1"/>
</dbReference>
<dbReference type="CDD" id="cd22363">
    <property type="entry name" value="tRNA-intron_lyase_C"/>
    <property type="match status" value="1"/>
</dbReference>
<evidence type="ECO:0000259" key="5">
    <source>
        <dbReference type="Pfam" id="PF01974"/>
    </source>
</evidence>
<dbReference type="InterPro" id="IPR011856">
    <property type="entry name" value="tRNA_endonuc-like_dom_sf"/>
</dbReference>
<reference evidence="6" key="1">
    <citation type="submission" date="2021-02" db="EMBL/GenBank/DDBJ databases">
        <authorList>
            <person name="Nowell W R."/>
        </authorList>
    </citation>
    <scope>NUCLEOTIDE SEQUENCE</scope>
</reference>
<evidence type="ECO:0000256" key="2">
    <source>
        <dbReference type="ARBA" id="ARBA00012573"/>
    </source>
</evidence>
<comment type="similarity">
    <text evidence="1">Belongs to the tRNA-intron endonuclease family.</text>
</comment>
<dbReference type="Gene3D" id="3.40.1350.10">
    <property type="match status" value="1"/>
</dbReference>
<gene>
    <name evidence="6" type="ORF">EDS130_LOCUS6918</name>
</gene>
<dbReference type="Gene3D" id="3.40.50.720">
    <property type="entry name" value="NAD(P)-binding Rossmann-like Domain"/>
    <property type="match status" value="1"/>
</dbReference>
<evidence type="ECO:0000256" key="1">
    <source>
        <dbReference type="ARBA" id="ARBA00008078"/>
    </source>
</evidence>
<protein>
    <recommendedName>
        <fullName evidence="2">tRNA-intron lyase</fullName>
        <ecNumber evidence="2">4.6.1.16</ecNumber>
    </recommendedName>
</protein>
<dbReference type="Proteomes" id="UP000663852">
    <property type="component" value="Unassembled WGS sequence"/>
</dbReference>
<feature type="domain" description="tRNA intron endonuclease catalytic" evidence="5">
    <location>
        <begin position="226"/>
        <end position="306"/>
    </location>
</feature>
<dbReference type="NCBIfam" id="TIGR00324">
    <property type="entry name" value="endA"/>
    <property type="match status" value="1"/>
</dbReference>
<dbReference type="InterPro" id="IPR002347">
    <property type="entry name" value="SDR_fam"/>
</dbReference>
<dbReference type="EMBL" id="CAJNOJ010000020">
    <property type="protein sequence ID" value="CAF0842750.1"/>
    <property type="molecule type" value="Genomic_DNA"/>
</dbReference>
<dbReference type="SUPFAM" id="SSF53032">
    <property type="entry name" value="tRNA-intron endonuclease catalytic domain-like"/>
    <property type="match status" value="1"/>
</dbReference>
<dbReference type="InterPro" id="IPR006677">
    <property type="entry name" value="tRNA_intron_Endonuc_cat-like"/>
</dbReference>
<dbReference type="EC" id="4.6.1.16" evidence="2"/>
<dbReference type="PANTHER" id="PTHR43157">
    <property type="entry name" value="PHOSPHATIDYLINOSITOL-GLYCAN BIOSYNTHESIS CLASS F PROTEIN-RELATED"/>
    <property type="match status" value="1"/>
</dbReference>
<dbReference type="CDD" id="cd05327">
    <property type="entry name" value="retinol-DH_like_SDR_c_like"/>
    <property type="match status" value="1"/>
</dbReference>
<name>A0A813VVG3_ADIRI</name>
<dbReference type="PRINTS" id="PR00080">
    <property type="entry name" value="SDRFAMILY"/>
</dbReference>
<dbReference type="GO" id="GO:0006388">
    <property type="term" value="P:tRNA splicing, via endonucleolytic cleavage and ligation"/>
    <property type="evidence" value="ECO:0007669"/>
    <property type="project" value="InterPro"/>
</dbReference>
<dbReference type="GO" id="GO:0003676">
    <property type="term" value="F:nucleic acid binding"/>
    <property type="evidence" value="ECO:0007669"/>
    <property type="project" value="InterPro"/>
</dbReference>
<keyword evidence="3" id="KW-0560">Oxidoreductase</keyword>